<dbReference type="GO" id="GO:0005525">
    <property type="term" value="F:GTP binding"/>
    <property type="evidence" value="ECO:0007669"/>
    <property type="project" value="UniProtKB-KW"/>
</dbReference>
<gene>
    <name evidence="6" type="ORF">JCM21531_834</name>
</gene>
<evidence type="ECO:0000256" key="4">
    <source>
        <dbReference type="ARBA" id="ARBA00023134"/>
    </source>
</evidence>
<dbReference type="Gene3D" id="3.30.300.20">
    <property type="match status" value="1"/>
</dbReference>
<dbReference type="SUPFAM" id="SSF52540">
    <property type="entry name" value="P-loop containing nucleoside triphosphate hydrolases"/>
    <property type="match status" value="1"/>
</dbReference>
<keyword evidence="4" id="KW-0342">GTP-binding</keyword>
<keyword evidence="3" id="KW-0547">Nucleotide-binding</keyword>
<dbReference type="GO" id="GO:0043022">
    <property type="term" value="F:ribosome binding"/>
    <property type="evidence" value="ECO:0007669"/>
    <property type="project" value="TreeGrafter"/>
</dbReference>
<organism evidence="6 7">
    <name type="scientific">Acetivibrio straminisolvens JCM 21531</name>
    <dbReference type="NCBI Taxonomy" id="1294263"/>
    <lineage>
        <taxon>Bacteria</taxon>
        <taxon>Bacillati</taxon>
        <taxon>Bacillota</taxon>
        <taxon>Clostridia</taxon>
        <taxon>Eubacteriales</taxon>
        <taxon>Oscillospiraceae</taxon>
        <taxon>Acetivibrio</taxon>
    </lineage>
</organism>
<evidence type="ECO:0000313" key="7">
    <source>
        <dbReference type="Proteomes" id="UP000019109"/>
    </source>
</evidence>
<keyword evidence="2" id="KW-0677">Repeat</keyword>
<evidence type="ECO:0000256" key="1">
    <source>
        <dbReference type="ARBA" id="ARBA00022517"/>
    </source>
</evidence>
<evidence type="ECO:0000313" key="6">
    <source>
        <dbReference type="EMBL" id="GAE87464.1"/>
    </source>
</evidence>
<evidence type="ECO:0000256" key="3">
    <source>
        <dbReference type="ARBA" id="ARBA00022741"/>
    </source>
</evidence>
<dbReference type="AlphaFoldDB" id="W4V412"/>
<evidence type="ECO:0000256" key="2">
    <source>
        <dbReference type="ARBA" id="ARBA00022737"/>
    </source>
</evidence>
<feature type="domain" description="GTPase Der C-terminal KH-domain-like" evidence="5">
    <location>
        <begin position="2"/>
        <end position="82"/>
    </location>
</feature>
<dbReference type="GO" id="GO:0042254">
    <property type="term" value="P:ribosome biogenesis"/>
    <property type="evidence" value="ECO:0007669"/>
    <property type="project" value="UniProtKB-KW"/>
</dbReference>
<comment type="caution">
    <text evidence="6">The sequence shown here is derived from an EMBL/GenBank/DDBJ whole genome shotgun (WGS) entry which is preliminary data.</text>
</comment>
<reference evidence="6" key="1">
    <citation type="journal article" date="2014" name="Genome Announc.">
        <title>Draft Genome Sequence of Clostridium straminisolvens Strain JCM 21531T, Isolated from a Cellulose-Degrading Bacterial Community.</title>
        <authorList>
            <person name="Yuki M."/>
            <person name="Oshima K."/>
            <person name="Suda W."/>
            <person name="Sakamoto M."/>
            <person name="Kitamura K."/>
            <person name="Iida T."/>
            <person name="Hattori M."/>
            <person name="Ohkuma M."/>
        </authorList>
    </citation>
    <scope>NUCLEOTIDE SEQUENCE [LARGE SCALE GENOMIC DNA]</scope>
    <source>
        <strain evidence="6">JCM 21531</strain>
    </source>
</reference>
<dbReference type="Pfam" id="PF14714">
    <property type="entry name" value="KH_dom-like"/>
    <property type="match status" value="1"/>
</dbReference>
<dbReference type="EMBL" id="BAVR01000007">
    <property type="protein sequence ID" value="GAE87464.1"/>
    <property type="molecule type" value="Genomic_DNA"/>
</dbReference>
<dbReference type="InterPro" id="IPR027417">
    <property type="entry name" value="P-loop_NTPase"/>
</dbReference>
<protein>
    <submittedName>
        <fullName evidence="6">GTP-binding protein EngA</fullName>
    </submittedName>
</protein>
<keyword evidence="7" id="KW-1185">Reference proteome</keyword>
<dbReference type="InterPro" id="IPR032859">
    <property type="entry name" value="KH_dom-like"/>
</dbReference>
<proteinExistence type="predicted"/>
<dbReference type="STRING" id="1294263.JCM21531_834"/>
<evidence type="ECO:0000259" key="5">
    <source>
        <dbReference type="Pfam" id="PF14714"/>
    </source>
</evidence>
<dbReference type="PANTHER" id="PTHR43834:SF6">
    <property type="entry name" value="GTPASE DER"/>
    <property type="match status" value="1"/>
</dbReference>
<dbReference type="Proteomes" id="UP000019109">
    <property type="component" value="Unassembled WGS sequence"/>
</dbReference>
<dbReference type="InterPro" id="IPR015946">
    <property type="entry name" value="KH_dom-like_a/b"/>
</dbReference>
<keyword evidence="1" id="KW-0690">Ribosome biogenesis</keyword>
<name>W4V412_9FIRM</name>
<sequence>MRITTGVLNDLLNEATAMVQPPSDKGKRLKIYYMTQASVKPPSFILFINNMELMHYSYERYLENQLRKSFGFEGTPIKFILREKERE</sequence>
<accession>W4V412</accession>
<dbReference type="PANTHER" id="PTHR43834">
    <property type="entry name" value="GTPASE DER"/>
    <property type="match status" value="1"/>
</dbReference>
<dbReference type="FunFam" id="3.30.300.20:FF:000004">
    <property type="entry name" value="GTPase Der"/>
    <property type="match status" value="1"/>
</dbReference>